<accession>A0ABP5F3S2</accession>
<dbReference type="EMBL" id="BAAAPC010000030">
    <property type="protein sequence ID" value="GAA2015326.1"/>
    <property type="molecule type" value="Genomic_DNA"/>
</dbReference>
<comment type="caution">
    <text evidence="1">The sequence shown here is derived from an EMBL/GenBank/DDBJ whole genome shotgun (WGS) entry which is preliminary data.</text>
</comment>
<sequence length="65" mass="6123">MVSGFRAAFSADPAAASVVGTAVGTADVIECILQVGTGVCGVGVGSVGGAEARARCPGQPSVSEA</sequence>
<evidence type="ECO:0000313" key="1">
    <source>
        <dbReference type="EMBL" id="GAA2015326.1"/>
    </source>
</evidence>
<proteinExistence type="predicted"/>
<dbReference type="Proteomes" id="UP001501585">
    <property type="component" value="Unassembled WGS sequence"/>
</dbReference>
<organism evidence="1 2">
    <name type="scientific">Nocardiopsis rhodophaea</name>
    <dbReference type="NCBI Taxonomy" id="280238"/>
    <lineage>
        <taxon>Bacteria</taxon>
        <taxon>Bacillati</taxon>
        <taxon>Actinomycetota</taxon>
        <taxon>Actinomycetes</taxon>
        <taxon>Streptosporangiales</taxon>
        <taxon>Nocardiopsidaceae</taxon>
        <taxon>Nocardiopsis</taxon>
    </lineage>
</organism>
<name>A0ABP5F3S2_9ACTN</name>
<protein>
    <submittedName>
        <fullName evidence="1">Uncharacterized protein</fullName>
    </submittedName>
</protein>
<keyword evidence="2" id="KW-1185">Reference proteome</keyword>
<evidence type="ECO:0000313" key="2">
    <source>
        <dbReference type="Proteomes" id="UP001501585"/>
    </source>
</evidence>
<reference evidence="2" key="1">
    <citation type="journal article" date="2019" name="Int. J. Syst. Evol. Microbiol.">
        <title>The Global Catalogue of Microorganisms (GCM) 10K type strain sequencing project: providing services to taxonomists for standard genome sequencing and annotation.</title>
        <authorList>
            <consortium name="The Broad Institute Genomics Platform"/>
            <consortium name="The Broad Institute Genome Sequencing Center for Infectious Disease"/>
            <person name="Wu L."/>
            <person name="Ma J."/>
        </authorList>
    </citation>
    <scope>NUCLEOTIDE SEQUENCE [LARGE SCALE GENOMIC DNA]</scope>
    <source>
        <strain evidence="2">JCM 15313</strain>
    </source>
</reference>
<gene>
    <name evidence="1" type="ORF">GCM10009799_49410</name>
</gene>